<dbReference type="Proteomes" id="UP001367676">
    <property type="component" value="Unassembled WGS sequence"/>
</dbReference>
<comment type="caution">
    <text evidence="3">The sequence shown here is derived from an EMBL/GenBank/DDBJ whole genome shotgun (WGS) entry which is preliminary data.</text>
</comment>
<dbReference type="AlphaFoldDB" id="A0AAN9YAM1"/>
<feature type="domain" description="Biopterin-dependent aromatic amino acid hydroxylase family profile" evidence="2">
    <location>
        <begin position="66"/>
        <end position="115"/>
    </location>
</feature>
<evidence type="ECO:0000256" key="1">
    <source>
        <dbReference type="SAM" id="MobiDB-lite"/>
    </source>
</evidence>
<evidence type="ECO:0000313" key="4">
    <source>
        <dbReference type="Proteomes" id="UP001367676"/>
    </source>
</evidence>
<feature type="region of interest" description="Disordered" evidence="1">
    <location>
        <begin position="136"/>
        <end position="161"/>
    </location>
</feature>
<name>A0AAN9YAM1_9HEMI</name>
<dbReference type="InterPro" id="IPR036329">
    <property type="entry name" value="Aro-AA_hydroxylase_C_sf"/>
</dbReference>
<reference evidence="3 4" key="1">
    <citation type="submission" date="2024-03" db="EMBL/GenBank/DDBJ databases">
        <title>Adaptation during the transition from Ophiocordyceps entomopathogen to insect associate is accompanied by gene loss and intensified selection.</title>
        <authorList>
            <person name="Ward C.M."/>
            <person name="Onetto C.A."/>
            <person name="Borneman A.R."/>
        </authorList>
    </citation>
    <scope>NUCLEOTIDE SEQUENCE [LARGE SCALE GENOMIC DNA]</scope>
    <source>
        <strain evidence="3">AWRI1</strain>
        <tissue evidence="3">Single Adult Female</tissue>
    </source>
</reference>
<dbReference type="GO" id="GO:0005506">
    <property type="term" value="F:iron ion binding"/>
    <property type="evidence" value="ECO:0007669"/>
    <property type="project" value="InterPro"/>
</dbReference>
<gene>
    <name evidence="3" type="ORF">V9T40_004295</name>
</gene>
<dbReference type="InterPro" id="IPR019774">
    <property type="entry name" value="Aromatic-AA_hydroxylase_C"/>
</dbReference>
<dbReference type="Pfam" id="PF00351">
    <property type="entry name" value="Biopterin_H"/>
    <property type="match status" value="1"/>
</dbReference>
<evidence type="ECO:0000313" key="3">
    <source>
        <dbReference type="EMBL" id="KAK7604022.1"/>
    </source>
</evidence>
<proteinExistence type="predicted"/>
<dbReference type="Gene3D" id="1.10.800.10">
    <property type="entry name" value="Aromatic amino acid hydroxylase"/>
    <property type="match status" value="1"/>
</dbReference>
<dbReference type="GO" id="GO:0009072">
    <property type="term" value="P:aromatic amino acid metabolic process"/>
    <property type="evidence" value="ECO:0007669"/>
    <property type="project" value="InterPro"/>
</dbReference>
<evidence type="ECO:0000259" key="2">
    <source>
        <dbReference type="Pfam" id="PF00351"/>
    </source>
</evidence>
<dbReference type="SUPFAM" id="SSF56534">
    <property type="entry name" value="Aromatic aminoacid monoxygenases, catalytic and oligomerization domains"/>
    <property type="match status" value="1"/>
</dbReference>
<organism evidence="3 4">
    <name type="scientific">Parthenolecanium corni</name>
    <dbReference type="NCBI Taxonomy" id="536013"/>
    <lineage>
        <taxon>Eukaryota</taxon>
        <taxon>Metazoa</taxon>
        <taxon>Ecdysozoa</taxon>
        <taxon>Arthropoda</taxon>
        <taxon>Hexapoda</taxon>
        <taxon>Insecta</taxon>
        <taxon>Pterygota</taxon>
        <taxon>Neoptera</taxon>
        <taxon>Paraneoptera</taxon>
        <taxon>Hemiptera</taxon>
        <taxon>Sternorrhyncha</taxon>
        <taxon>Coccoidea</taxon>
        <taxon>Coccidae</taxon>
        <taxon>Parthenolecanium</taxon>
    </lineage>
</organism>
<dbReference type="EMBL" id="JBBCAQ010000004">
    <property type="protein sequence ID" value="KAK7604022.1"/>
    <property type="molecule type" value="Genomic_DNA"/>
</dbReference>
<sequence length="161" mass="18764">MHPKFMKECLLHMKENIKLFDHDHGRESGHGDVLTHYFAKSYLTIRLHHEARIINRIEKYIRRINTRRIANSIQRPFGLRYNPYTQSVEVLSNAKKIAALVSELRGDLCIVSNTLRKIHAKEETVESITHMLPHGINVTSSSTESNTEEEMKKFKGQDKLR</sequence>
<dbReference type="InterPro" id="IPR036951">
    <property type="entry name" value="ArAA_hydroxylase_sf"/>
</dbReference>
<protein>
    <recommendedName>
        <fullName evidence="2">Biopterin-dependent aromatic amino acid hydroxylase family profile domain-containing protein</fullName>
    </recommendedName>
</protein>
<keyword evidence="4" id="KW-1185">Reference proteome</keyword>
<accession>A0AAN9YAM1</accession>
<feature type="compositionally biased region" description="Basic and acidic residues" evidence="1">
    <location>
        <begin position="149"/>
        <end position="161"/>
    </location>
</feature>
<dbReference type="GO" id="GO:0016714">
    <property type="term" value="F:oxidoreductase activity, acting on paired donors, with incorporation or reduction of molecular oxygen, reduced pteridine as one donor, and incorporation of one atom of oxygen"/>
    <property type="evidence" value="ECO:0007669"/>
    <property type="project" value="InterPro"/>
</dbReference>